<feature type="transmembrane region" description="Helical" evidence="2">
    <location>
        <begin position="53"/>
        <end position="69"/>
    </location>
</feature>
<evidence type="ECO:0000313" key="3">
    <source>
        <dbReference type="EMBL" id="ODA68547.1"/>
    </source>
</evidence>
<sequence>MTLDPLTLFGLAAVSAMLLTYALEDRSAWFVLAFAGACLLASAYGFLQGAWPFGVVEAIWAVVALWRFWQRRRAETPDLPTGRAGAASGLRSRRNRTSD</sequence>
<organism evidence="3 4">
    <name type="scientific">Methyloligella halotolerans</name>
    <dbReference type="NCBI Taxonomy" id="1177755"/>
    <lineage>
        <taxon>Bacteria</taxon>
        <taxon>Pseudomonadati</taxon>
        <taxon>Pseudomonadota</taxon>
        <taxon>Alphaproteobacteria</taxon>
        <taxon>Hyphomicrobiales</taxon>
        <taxon>Hyphomicrobiaceae</taxon>
        <taxon>Methyloligella</taxon>
    </lineage>
</organism>
<feature type="transmembrane region" description="Helical" evidence="2">
    <location>
        <begin position="6"/>
        <end position="23"/>
    </location>
</feature>
<dbReference type="AlphaFoldDB" id="A0A1E2S238"/>
<gene>
    <name evidence="3" type="ORF">A7A08_00376</name>
</gene>
<feature type="region of interest" description="Disordered" evidence="1">
    <location>
        <begin position="77"/>
        <end position="99"/>
    </location>
</feature>
<reference evidence="3 4" key="1">
    <citation type="submission" date="2016-07" db="EMBL/GenBank/DDBJ databases">
        <title>Draft genome sequence of Methyloligella halotolerans C2T (VKM B-2706T=CCUG 61687T=DSM 25045T), a halotolerant polyhydroxybutyrate accumulating methylotroph.</title>
        <authorList>
            <person name="Vasilenko O.V."/>
            <person name="Doronina N.V."/>
            <person name="Poroshina M.N."/>
            <person name="Tarlachkov S.V."/>
            <person name="Trotsenko Y.A."/>
        </authorList>
    </citation>
    <scope>NUCLEOTIDE SEQUENCE [LARGE SCALE GENOMIC DNA]</scope>
    <source>
        <strain evidence="3 4">VKM B-2706</strain>
    </source>
</reference>
<evidence type="ECO:0000256" key="2">
    <source>
        <dbReference type="SAM" id="Phobius"/>
    </source>
</evidence>
<keyword evidence="2" id="KW-1133">Transmembrane helix</keyword>
<feature type="transmembrane region" description="Helical" evidence="2">
    <location>
        <begin position="28"/>
        <end position="47"/>
    </location>
</feature>
<comment type="caution">
    <text evidence="3">The sequence shown here is derived from an EMBL/GenBank/DDBJ whole genome shotgun (WGS) entry which is preliminary data.</text>
</comment>
<accession>A0A1E2S238</accession>
<dbReference type="RefSeq" id="WP_245290777.1">
    <property type="nucleotide sequence ID" value="NZ_MASI01000001.1"/>
</dbReference>
<evidence type="ECO:0000313" key="4">
    <source>
        <dbReference type="Proteomes" id="UP000095087"/>
    </source>
</evidence>
<dbReference type="Proteomes" id="UP000095087">
    <property type="component" value="Unassembled WGS sequence"/>
</dbReference>
<proteinExistence type="predicted"/>
<dbReference type="EMBL" id="MASI01000001">
    <property type="protein sequence ID" value="ODA68547.1"/>
    <property type="molecule type" value="Genomic_DNA"/>
</dbReference>
<name>A0A1E2S238_9HYPH</name>
<evidence type="ECO:0000256" key="1">
    <source>
        <dbReference type="SAM" id="MobiDB-lite"/>
    </source>
</evidence>
<keyword evidence="2" id="KW-0812">Transmembrane</keyword>
<protein>
    <submittedName>
        <fullName evidence="3">Uncharacterized protein</fullName>
    </submittedName>
</protein>
<dbReference type="STRING" id="1177755.A7A08_00376"/>
<keyword evidence="2" id="KW-0472">Membrane</keyword>
<keyword evidence="4" id="KW-1185">Reference proteome</keyword>